<gene>
    <name evidence="2" type="ORF">JI746_06990</name>
</gene>
<comment type="caution">
    <text evidence="2">The sequence shown here is derived from an EMBL/GenBank/DDBJ whole genome shotgun (WGS) entry which is preliminary data.</text>
</comment>
<dbReference type="EMBL" id="JAEQND010000003">
    <property type="protein sequence ID" value="MBL0424848.1"/>
    <property type="molecule type" value="Genomic_DNA"/>
</dbReference>
<evidence type="ECO:0000256" key="1">
    <source>
        <dbReference type="SAM" id="SignalP"/>
    </source>
</evidence>
<keyword evidence="3" id="KW-1185">Reference proteome</keyword>
<sequence length="162" mass="17116">MQGTWYRRKVHPVLRAAGCAALLACAPAAAGEAQAILQVSITVTEYVHVRPLSALPPLEVAASAIRQGYVDAPLPLKLEIITNSASSMAGQQLQVHVASPAVRSVTLLGSRGAAAEQATFIAATPGRGMRRVEVQLWLRLHLSDAAVPGTYGWPMEVSMTPL</sequence>
<reference evidence="2 3" key="1">
    <citation type="journal article" date="2017" name="Int. J. Syst. Evol. Microbiol.">
        <title>Ramlibacter alkalitolerans sp. nov., alkali-tolerant bacterium isolated from soil of ginseng.</title>
        <authorList>
            <person name="Lee D.H."/>
            <person name="Cha C.J."/>
        </authorList>
    </citation>
    <scope>NUCLEOTIDE SEQUENCE [LARGE SCALE GENOMIC DNA]</scope>
    <source>
        <strain evidence="2 3">KACC 19305</strain>
    </source>
</reference>
<dbReference type="RefSeq" id="WP_201688076.1">
    <property type="nucleotide sequence ID" value="NZ_JAEQND010000003.1"/>
</dbReference>
<proteinExistence type="predicted"/>
<feature type="chain" id="PRO_5046737889" description="DUF4426 domain-containing protein" evidence="1">
    <location>
        <begin position="31"/>
        <end position="162"/>
    </location>
</feature>
<protein>
    <recommendedName>
        <fullName evidence="4">DUF4426 domain-containing protein</fullName>
    </recommendedName>
</protein>
<evidence type="ECO:0000313" key="2">
    <source>
        <dbReference type="EMBL" id="MBL0424848.1"/>
    </source>
</evidence>
<accession>A0ABS1JKV8</accession>
<evidence type="ECO:0008006" key="4">
    <source>
        <dbReference type="Google" id="ProtNLM"/>
    </source>
</evidence>
<evidence type="ECO:0000313" key="3">
    <source>
        <dbReference type="Proteomes" id="UP000622707"/>
    </source>
</evidence>
<organism evidence="2 3">
    <name type="scientific">Ramlibacter alkalitolerans</name>
    <dbReference type="NCBI Taxonomy" id="2039631"/>
    <lineage>
        <taxon>Bacteria</taxon>
        <taxon>Pseudomonadati</taxon>
        <taxon>Pseudomonadota</taxon>
        <taxon>Betaproteobacteria</taxon>
        <taxon>Burkholderiales</taxon>
        <taxon>Comamonadaceae</taxon>
        <taxon>Ramlibacter</taxon>
    </lineage>
</organism>
<dbReference type="Proteomes" id="UP000622707">
    <property type="component" value="Unassembled WGS sequence"/>
</dbReference>
<feature type="signal peptide" evidence="1">
    <location>
        <begin position="1"/>
        <end position="30"/>
    </location>
</feature>
<keyword evidence="1" id="KW-0732">Signal</keyword>
<name>A0ABS1JKV8_9BURK</name>